<dbReference type="Pfam" id="PF10609">
    <property type="entry name" value="ParA"/>
    <property type="match status" value="1"/>
</dbReference>
<evidence type="ECO:0000256" key="5">
    <source>
        <dbReference type="ARBA" id="ARBA00023014"/>
    </source>
</evidence>
<organism evidence="7 8">
    <name type="scientific">Anaerostipes butyraticus</name>
    <dbReference type="NCBI Taxonomy" id="645466"/>
    <lineage>
        <taxon>Bacteria</taxon>
        <taxon>Bacillati</taxon>
        <taxon>Bacillota</taxon>
        <taxon>Clostridia</taxon>
        <taxon>Lachnospirales</taxon>
        <taxon>Lachnospiraceae</taxon>
        <taxon>Anaerostipes</taxon>
    </lineage>
</organism>
<evidence type="ECO:0000256" key="3">
    <source>
        <dbReference type="ARBA" id="ARBA00022840"/>
    </source>
</evidence>
<dbReference type="GO" id="GO:0016226">
    <property type="term" value="P:iron-sulfur cluster assembly"/>
    <property type="evidence" value="ECO:0007669"/>
    <property type="project" value="InterPro"/>
</dbReference>
<dbReference type="HAMAP" id="MF_02040">
    <property type="entry name" value="Mrp_NBP35"/>
    <property type="match status" value="1"/>
</dbReference>
<comment type="similarity">
    <text evidence="6">Belongs to the Mrp/NBP35 ATP-binding proteins family.</text>
</comment>
<dbReference type="InterPro" id="IPR033756">
    <property type="entry name" value="YlxH/NBP35"/>
</dbReference>
<feature type="binding site" evidence="6">
    <location>
        <begin position="44"/>
        <end position="51"/>
    </location>
    <ligand>
        <name>ATP</name>
        <dbReference type="ChEBI" id="CHEBI:30616"/>
    </ligand>
</feature>
<keyword evidence="6" id="KW-0378">Hydrolase</keyword>
<dbReference type="PANTHER" id="PTHR42961:SF2">
    <property type="entry name" value="IRON-SULFUR PROTEIN NUBPL"/>
    <property type="match status" value="1"/>
</dbReference>
<dbReference type="CDD" id="cd02037">
    <property type="entry name" value="Mrp_NBP35"/>
    <property type="match status" value="1"/>
</dbReference>
<reference evidence="7" key="1">
    <citation type="submission" date="2020-06" db="EMBL/GenBank/DDBJ databases">
        <title>Characterization of fructooligosaccharide metabolism and fructooligosaccharide-degrading enzymes in human commensal butyrate producers.</title>
        <authorList>
            <person name="Tanno H."/>
            <person name="Fujii T."/>
            <person name="Hirano K."/>
            <person name="Maeno S."/>
            <person name="Tonozuka T."/>
            <person name="Sakamoto M."/>
            <person name="Ohkuma M."/>
            <person name="Tochio T."/>
            <person name="Endo A."/>
        </authorList>
    </citation>
    <scope>NUCLEOTIDE SEQUENCE</scope>
    <source>
        <strain evidence="7">JCM 17466</strain>
    </source>
</reference>
<evidence type="ECO:0000256" key="1">
    <source>
        <dbReference type="ARBA" id="ARBA00022723"/>
    </source>
</evidence>
<evidence type="ECO:0000256" key="2">
    <source>
        <dbReference type="ARBA" id="ARBA00022741"/>
    </source>
</evidence>
<keyword evidence="3 6" id="KW-0067">ATP-binding</keyword>
<sequence length="274" mass="29610">MSDCNHDCGSCSANCGSRTQEQTNFLEPLYRESSVKKVIGIVSGKGGVGKSMTTSLLAVAAMRKGLHTAILDGDVTGPSIPQAFGLHERLLGNAEGIIMPALTNFGIEVVSLNLMLEEETQPVIWRGPVVSDVVKQFWGKALWKDIDVMFVDMPPGTGEVPLTVFQSVPLDGIVVVATPQELVGMIVEKAVNMAKMMNIPVLGLIENMSYIKCPDCGKEIRVFGDSHIDEIAEKYQVPVLGKLPIDPKLTEACDNGLIENLENIYLDGVIDLLV</sequence>
<evidence type="ECO:0000256" key="6">
    <source>
        <dbReference type="HAMAP-Rule" id="MF_02040"/>
    </source>
</evidence>
<evidence type="ECO:0000256" key="4">
    <source>
        <dbReference type="ARBA" id="ARBA00023004"/>
    </source>
</evidence>
<keyword evidence="1 6" id="KW-0479">Metal-binding</keyword>
<dbReference type="EMBL" id="BLYI01000033">
    <property type="protein sequence ID" value="GFO85287.1"/>
    <property type="molecule type" value="Genomic_DNA"/>
</dbReference>
<dbReference type="Gene3D" id="3.40.50.300">
    <property type="entry name" value="P-loop containing nucleotide triphosphate hydrolases"/>
    <property type="match status" value="1"/>
</dbReference>
<dbReference type="GO" id="GO:0140663">
    <property type="term" value="F:ATP-dependent FeS chaperone activity"/>
    <property type="evidence" value="ECO:0007669"/>
    <property type="project" value="InterPro"/>
</dbReference>
<dbReference type="FunFam" id="3.40.50.300:FF:001119">
    <property type="entry name" value="Iron-sulfur cluster carrier protein"/>
    <property type="match status" value="1"/>
</dbReference>
<proteinExistence type="inferred from homology"/>
<dbReference type="RefSeq" id="WP_201310994.1">
    <property type="nucleotide sequence ID" value="NZ_BLYI01000033.1"/>
</dbReference>
<keyword evidence="5 6" id="KW-0411">Iron-sulfur</keyword>
<dbReference type="GO" id="GO:0016887">
    <property type="term" value="F:ATP hydrolysis activity"/>
    <property type="evidence" value="ECO:0007669"/>
    <property type="project" value="UniProtKB-UniRule"/>
</dbReference>
<dbReference type="InterPro" id="IPR044304">
    <property type="entry name" value="NUBPL-like"/>
</dbReference>
<comment type="subunit">
    <text evidence="6">Homodimer.</text>
</comment>
<evidence type="ECO:0000313" key="8">
    <source>
        <dbReference type="Proteomes" id="UP000613208"/>
    </source>
</evidence>
<comment type="function">
    <text evidence="6">Binds and transfers iron-sulfur (Fe-S) clusters to target apoproteins. Can hydrolyze ATP.</text>
</comment>
<name>A0A916Q6K4_9FIRM</name>
<dbReference type="InterPro" id="IPR027417">
    <property type="entry name" value="P-loop_NTPase"/>
</dbReference>
<accession>A0A916Q6K4</accession>
<dbReference type="Proteomes" id="UP000613208">
    <property type="component" value="Unassembled WGS sequence"/>
</dbReference>
<keyword evidence="4 6" id="KW-0408">Iron</keyword>
<protein>
    <recommendedName>
        <fullName evidence="6">Iron-sulfur cluster carrier protein</fullName>
    </recommendedName>
</protein>
<dbReference type="GO" id="GO:0051539">
    <property type="term" value="F:4 iron, 4 sulfur cluster binding"/>
    <property type="evidence" value="ECO:0007669"/>
    <property type="project" value="TreeGrafter"/>
</dbReference>
<dbReference type="InterPro" id="IPR019591">
    <property type="entry name" value="Mrp/NBP35_ATP-bd"/>
</dbReference>
<dbReference type="PANTHER" id="PTHR42961">
    <property type="entry name" value="IRON-SULFUR PROTEIN NUBPL"/>
    <property type="match status" value="1"/>
</dbReference>
<keyword evidence="8" id="KW-1185">Reference proteome</keyword>
<dbReference type="SUPFAM" id="SSF52540">
    <property type="entry name" value="P-loop containing nucleoside triphosphate hydrolases"/>
    <property type="match status" value="1"/>
</dbReference>
<evidence type="ECO:0000313" key="7">
    <source>
        <dbReference type="EMBL" id="GFO85287.1"/>
    </source>
</evidence>
<comment type="caution">
    <text evidence="7">The sequence shown here is derived from an EMBL/GenBank/DDBJ whole genome shotgun (WGS) entry which is preliminary data.</text>
</comment>
<gene>
    <name evidence="7" type="ORF">ANBU17_16340</name>
</gene>
<dbReference type="GO" id="GO:0005524">
    <property type="term" value="F:ATP binding"/>
    <property type="evidence" value="ECO:0007669"/>
    <property type="project" value="UniProtKB-UniRule"/>
</dbReference>
<dbReference type="GO" id="GO:0046872">
    <property type="term" value="F:metal ion binding"/>
    <property type="evidence" value="ECO:0007669"/>
    <property type="project" value="UniProtKB-KW"/>
</dbReference>
<keyword evidence="2 6" id="KW-0547">Nucleotide-binding</keyword>
<dbReference type="AlphaFoldDB" id="A0A916Q6K4"/>